<sequence length="226" mass="25428">MDDRSAIKKCPLFAGVTDQDLEQLAAVCRRREYNKGEVLFSEKEPANGFYVVVDGNVKVYKLSSEGKERILHIVHPGESFAEAAMFADGCYPAFAEPVRKATVLFFPKQPFIELLQTHTRIPLNMIAGLSRFLRQFAGQIEDLTFKDVPARLARYLVELAEDGRDVVELPISKTQLASRLGTVSETLSRTLRKLSEDELIKVQGKTITILDHDRLEDLAESSRESL</sequence>
<dbReference type="InterPro" id="IPR000595">
    <property type="entry name" value="cNMP-bd_dom"/>
</dbReference>
<dbReference type="InterPro" id="IPR036390">
    <property type="entry name" value="WH_DNA-bd_sf"/>
</dbReference>
<dbReference type="InterPro" id="IPR036388">
    <property type="entry name" value="WH-like_DNA-bd_sf"/>
</dbReference>
<evidence type="ECO:0000259" key="5">
    <source>
        <dbReference type="PROSITE" id="PS51063"/>
    </source>
</evidence>
<gene>
    <name evidence="6" type="ORF">GSUB_09360</name>
</gene>
<dbReference type="OrthoDB" id="892842at2"/>
<evidence type="ECO:0000313" key="6">
    <source>
        <dbReference type="EMBL" id="AJF06702.1"/>
    </source>
</evidence>
<evidence type="ECO:0000313" key="7">
    <source>
        <dbReference type="Proteomes" id="UP000035036"/>
    </source>
</evidence>
<proteinExistence type="predicted"/>
<feature type="domain" description="Cyclic nucleotide-binding" evidence="4">
    <location>
        <begin position="12"/>
        <end position="115"/>
    </location>
</feature>
<accession>A0A0B5FEY2</accession>
<dbReference type="Pfam" id="PF00027">
    <property type="entry name" value="cNMP_binding"/>
    <property type="match status" value="1"/>
</dbReference>
<dbReference type="PRINTS" id="PR00034">
    <property type="entry name" value="HTHCRP"/>
</dbReference>
<feature type="domain" description="HTH crp-type" evidence="5">
    <location>
        <begin position="146"/>
        <end position="213"/>
    </location>
</feature>
<evidence type="ECO:0000256" key="3">
    <source>
        <dbReference type="ARBA" id="ARBA00023163"/>
    </source>
</evidence>
<dbReference type="GO" id="GO:0003700">
    <property type="term" value="F:DNA-binding transcription factor activity"/>
    <property type="evidence" value="ECO:0007669"/>
    <property type="project" value="TreeGrafter"/>
</dbReference>
<keyword evidence="1" id="KW-0805">Transcription regulation</keyword>
<dbReference type="HOGENOM" id="CLU_075053_4_0_7"/>
<dbReference type="PROSITE" id="PS50042">
    <property type="entry name" value="CNMP_BINDING_3"/>
    <property type="match status" value="1"/>
</dbReference>
<keyword evidence="7" id="KW-1185">Reference proteome</keyword>
<dbReference type="GO" id="GO:0003677">
    <property type="term" value="F:DNA binding"/>
    <property type="evidence" value="ECO:0007669"/>
    <property type="project" value="UniProtKB-KW"/>
</dbReference>
<reference evidence="6 7" key="1">
    <citation type="journal article" date="2015" name="Genome Announc.">
        <title>Genomes of Geoalkalibacter ferrihydriticus Z-0531T and Geoalkalibacter subterraneus Red1T, Two Haloalkaliphilic Metal-Reducing Deltaproteobacteria.</title>
        <authorList>
            <person name="Badalamenti J.P."/>
            <person name="Krajmalnik-Brown R."/>
            <person name="Torres C.I."/>
            <person name="Bond D.R."/>
        </authorList>
    </citation>
    <scope>NUCLEOTIDE SEQUENCE [LARGE SCALE GENOMIC DNA]</scope>
    <source>
        <strain evidence="6 7">Red1</strain>
    </source>
</reference>
<dbReference type="AlphaFoldDB" id="A0A0B5FEY2"/>
<dbReference type="CDD" id="cd00038">
    <property type="entry name" value="CAP_ED"/>
    <property type="match status" value="1"/>
</dbReference>
<evidence type="ECO:0008006" key="8">
    <source>
        <dbReference type="Google" id="ProtNLM"/>
    </source>
</evidence>
<dbReference type="InterPro" id="IPR014710">
    <property type="entry name" value="RmlC-like_jellyroll"/>
</dbReference>
<dbReference type="PROSITE" id="PS51063">
    <property type="entry name" value="HTH_CRP_2"/>
    <property type="match status" value="1"/>
</dbReference>
<dbReference type="InterPro" id="IPR018490">
    <property type="entry name" value="cNMP-bd_dom_sf"/>
</dbReference>
<dbReference type="InterPro" id="IPR012318">
    <property type="entry name" value="HTH_CRP"/>
</dbReference>
<organism evidence="6 7">
    <name type="scientific">Geoalkalibacter subterraneus</name>
    <dbReference type="NCBI Taxonomy" id="483547"/>
    <lineage>
        <taxon>Bacteria</taxon>
        <taxon>Pseudomonadati</taxon>
        <taxon>Thermodesulfobacteriota</taxon>
        <taxon>Desulfuromonadia</taxon>
        <taxon>Desulfuromonadales</taxon>
        <taxon>Geoalkalibacteraceae</taxon>
        <taxon>Geoalkalibacter</taxon>
    </lineage>
</organism>
<dbReference type="InterPro" id="IPR050397">
    <property type="entry name" value="Env_Response_Regulators"/>
</dbReference>
<keyword evidence="2" id="KW-0238">DNA-binding</keyword>
<dbReference type="SUPFAM" id="SSF46785">
    <property type="entry name" value="Winged helix' DNA-binding domain"/>
    <property type="match status" value="1"/>
</dbReference>
<dbReference type="Proteomes" id="UP000035036">
    <property type="component" value="Chromosome"/>
</dbReference>
<dbReference type="SMART" id="SM00100">
    <property type="entry name" value="cNMP"/>
    <property type="match status" value="1"/>
</dbReference>
<evidence type="ECO:0000256" key="1">
    <source>
        <dbReference type="ARBA" id="ARBA00023015"/>
    </source>
</evidence>
<dbReference type="GO" id="GO:0005829">
    <property type="term" value="C:cytosol"/>
    <property type="evidence" value="ECO:0007669"/>
    <property type="project" value="TreeGrafter"/>
</dbReference>
<dbReference type="Pfam" id="PF13545">
    <property type="entry name" value="HTH_Crp_2"/>
    <property type="match status" value="1"/>
</dbReference>
<dbReference type="PANTHER" id="PTHR24567:SF68">
    <property type="entry name" value="DNA-BINDING TRANSCRIPTIONAL DUAL REGULATOR CRP"/>
    <property type="match status" value="1"/>
</dbReference>
<dbReference type="STRING" id="483547.GSUB_09360"/>
<dbReference type="KEGG" id="gsb:GSUB_09360"/>
<dbReference type="PANTHER" id="PTHR24567">
    <property type="entry name" value="CRP FAMILY TRANSCRIPTIONAL REGULATORY PROTEIN"/>
    <property type="match status" value="1"/>
</dbReference>
<dbReference type="Gene3D" id="1.10.10.10">
    <property type="entry name" value="Winged helix-like DNA-binding domain superfamily/Winged helix DNA-binding domain"/>
    <property type="match status" value="1"/>
</dbReference>
<evidence type="ECO:0000256" key="2">
    <source>
        <dbReference type="ARBA" id="ARBA00023125"/>
    </source>
</evidence>
<dbReference type="RefSeq" id="WP_040200435.1">
    <property type="nucleotide sequence ID" value="NZ_CP010311.1"/>
</dbReference>
<dbReference type="SMART" id="SM00419">
    <property type="entry name" value="HTH_CRP"/>
    <property type="match status" value="1"/>
</dbReference>
<name>A0A0B5FEY2_9BACT</name>
<protein>
    <recommendedName>
        <fullName evidence="8">Crp/Fnr family transcriptional regulator</fullName>
    </recommendedName>
</protein>
<evidence type="ECO:0000259" key="4">
    <source>
        <dbReference type="PROSITE" id="PS50042"/>
    </source>
</evidence>
<dbReference type="EMBL" id="CP010311">
    <property type="protein sequence ID" value="AJF06702.1"/>
    <property type="molecule type" value="Genomic_DNA"/>
</dbReference>
<dbReference type="SUPFAM" id="SSF51206">
    <property type="entry name" value="cAMP-binding domain-like"/>
    <property type="match status" value="1"/>
</dbReference>
<keyword evidence="3" id="KW-0804">Transcription</keyword>
<dbReference type="Gene3D" id="2.60.120.10">
    <property type="entry name" value="Jelly Rolls"/>
    <property type="match status" value="1"/>
</dbReference>